<evidence type="ECO:0000259" key="1">
    <source>
        <dbReference type="PROSITE" id="PS50011"/>
    </source>
</evidence>
<dbReference type="InterPro" id="IPR011009">
    <property type="entry name" value="Kinase-like_dom_sf"/>
</dbReference>
<dbReference type="Proteomes" id="UP001628179">
    <property type="component" value="Unassembled WGS sequence"/>
</dbReference>
<protein>
    <recommendedName>
        <fullName evidence="1">Protein kinase domain-containing protein</fullName>
    </recommendedName>
</protein>
<evidence type="ECO:0000313" key="3">
    <source>
        <dbReference type="Proteomes" id="UP001628179"/>
    </source>
</evidence>
<dbReference type="InterPro" id="IPR000719">
    <property type="entry name" value="Prot_kinase_dom"/>
</dbReference>
<organism evidence="2 3">
    <name type="scientific">Madurella fahalii</name>
    <dbReference type="NCBI Taxonomy" id="1157608"/>
    <lineage>
        <taxon>Eukaryota</taxon>
        <taxon>Fungi</taxon>
        <taxon>Dikarya</taxon>
        <taxon>Ascomycota</taxon>
        <taxon>Pezizomycotina</taxon>
        <taxon>Sordariomycetes</taxon>
        <taxon>Sordariomycetidae</taxon>
        <taxon>Sordariales</taxon>
        <taxon>Sordariales incertae sedis</taxon>
        <taxon>Madurella</taxon>
    </lineage>
</organism>
<dbReference type="PANTHER" id="PTHR37542:SF1">
    <property type="entry name" value="PRION-INHIBITION AND PROPAGATION HELO DOMAIN-CONTAINING PROTEIN"/>
    <property type="match status" value="1"/>
</dbReference>
<proteinExistence type="predicted"/>
<dbReference type="PANTHER" id="PTHR37542">
    <property type="entry name" value="HELO DOMAIN-CONTAINING PROTEIN-RELATED"/>
    <property type="match status" value="1"/>
</dbReference>
<name>A0ABQ0GSR2_9PEZI</name>
<gene>
    <name evidence="2" type="ORF">MFIFM68171_10986</name>
</gene>
<comment type="caution">
    <text evidence="2">The sequence shown here is derived from an EMBL/GenBank/DDBJ whole genome shotgun (WGS) entry which is preliminary data.</text>
</comment>
<dbReference type="RefSeq" id="XP_070922506.1">
    <property type="nucleotide sequence ID" value="XM_071066405.1"/>
</dbReference>
<dbReference type="SUPFAM" id="SSF56112">
    <property type="entry name" value="Protein kinase-like (PK-like)"/>
    <property type="match status" value="1"/>
</dbReference>
<keyword evidence="3" id="KW-1185">Reference proteome</keyword>
<feature type="domain" description="Protein kinase" evidence="1">
    <location>
        <begin position="1"/>
        <end position="234"/>
    </location>
</feature>
<dbReference type="GeneID" id="98181728"/>
<accession>A0ABQ0GSR2</accession>
<sequence>MALLLSPNSPPSLSRRVRLAQELATSVSYVHTFDFVHKNIRPESVLVFQEKENSQLDTCATAMITTNQRSRFLIRFESFRAAETGSNFIGDLDRGSNIYRHPERMGQRPAEAYQIQYDIYSLGVCLLEIGLWEPLVEYPSVGPTSEPKYGRVGRDFDSTGKDWLLFKDYLVVLTENELPRRIGDLNADVVVTCLTCLDKNGNFDDEAEVADADGIPVGVRFIEMISGQLKEIVL</sequence>
<dbReference type="Gene3D" id="1.10.510.10">
    <property type="entry name" value="Transferase(Phosphotransferase) domain 1"/>
    <property type="match status" value="1"/>
</dbReference>
<reference evidence="2 3" key="1">
    <citation type="submission" date="2024-09" db="EMBL/GenBank/DDBJ databases">
        <title>Itraconazole resistance in Madurella fahalii resulting from another homologue of gene encoding cytochrome P450 14-alpha sterol demethylase (CYP51).</title>
        <authorList>
            <person name="Yoshioka I."/>
            <person name="Fahal A.H."/>
            <person name="Kaneko S."/>
            <person name="Yaguchi T."/>
        </authorList>
    </citation>
    <scope>NUCLEOTIDE SEQUENCE [LARGE SCALE GENOMIC DNA]</scope>
    <source>
        <strain evidence="2 3">IFM 68171</strain>
    </source>
</reference>
<dbReference type="EMBL" id="BAAFSV010000006">
    <property type="protein sequence ID" value="GAB1320776.1"/>
    <property type="molecule type" value="Genomic_DNA"/>
</dbReference>
<evidence type="ECO:0000313" key="2">
    <source>
        <dbReference type="EMBL" id="GAB1320776.1"/>
    </source>
</evidence>
<dbReference type="PROSITE" id="PS50011">
    <property type="entry name" value="PROTEIN_KINASE_DOM"/>
    <property type="match status" value="1"/>
</dbReference>